<dbReference type="eggNOG" id="COG0075">
    <property type="taxonomic scope" value="Bacteria"/>
</dbReference>
<dbReference type="Gene3D" id="3.40.640.10">
    <property type="entry name" value="Type I PLP-dependent aspartate aminotransferase-like (Major domain)"/>
    <property type="match status" value="1"/>
</dbReference>
<dbReference type="InterPro" id="IPR000192">
    <property type="entry name" value="Aminotrans_V_dom"/>
</dbReference>
<dbReference type="Gene3D" id="3.90.1150.10">
    <property type="entry name" value="Aspartate Aminotransferase, domain 1"/>
    <property type="match status" value="1"/>
</dbReference>
<evidence type="ECO:0000313" key="7">
    <source>
        <dbReference type="EMBL" id="ACZ19142.1"/>
    </source>
</evidence>
<dbReference type="Pfam" id="PF00266">
    <property type="entry name" value="Aminotran_5"/>
    <property type="match status" value="1"/>
</dbReference>
<proteinExistence type="inferred from homology"/>
<dbReference type="PANTHER" id="PTHR21152:SF40">
    <property type="entry name" value="ALANINE--GLYOXYLATE AMINOTRANSFERASE"/>
    <property type="match status" value="1"/>
</dbReference>
<feature type="binding site" evidence="4">
    <location>
        <position position="332"/>
    </location>
    <ligand>
        <name>substrate</name>
    </ligand>
</feature>
<keyword evidence="3 5" id="KW-0663">Pyridoxal phosphate</keyword>
<evidence type="ECO:0000256" key="5">
    <source>
        <dbReference type="PIRSR" id="PIRSR000524-50"/>
    </source>
</evidence>
<dbReference type="OrthoDB" id="389074at2"/>
<dbReference type="SUPFAM" id="SSF53383">
    <property type="entry name" value="PLP-dependent transferases"/>
    <property type="match status" value="1"/>
</dbReference>
<evidence type="ECO:0000256" key="3">
    <source>
        <dbReference type="ARBA" id="ARBA00022898"/>
    </source>
</evidence>
<dbReference type="Proteomes" id="UP000002030">
    <property type="component" value="Chromosome"/>
</dbReference>
<evidence type="ECO:0000256" key="2">
    <source>
        <dbReference type="ARBA" id="ARBA00009236"/>
    </source>
</evidence>
<evidence type="ECO:0000256" key="4">
    <source>
        <dbReference type="PIRSR" id="PIRSR000524-1"/>
    </source>
</evidence>
<dbReference type="PATRIC" id="fig|525903.6.peg.910"/>
<keyword evidence="7" id="KW-0808">Transferase</keyword>
<dbReference type="HOGENOM" id="CLU_027686_1_1_0"/>
<organism evidence="7 8">
    <name type="scientific">Thermanaerovibrio acidaminovorans (strain ATCC 49978 / DSM 6589 / Su883)</name>
    <name type="common">Selenomonas acidaminovorans</name>
    <dbReference type="NCBI Taxonomy" id="525903"/>
    <lineage>
        <taxon>Bacteria</taxon>
        <taxon>Thermotogati</taxon>
        <taxon>Synergistota</taxon>
        <taxon>Synergistia</taxon>
        <taxon>Synergistales</taxon>
        <taxon>Synergistaceae</taxon>
        <taxon>Thermanaerovibrio</taxon>
    </lineage>
</organism>
<feature type="modified residue" description="N6-(pyridoxal phosphate)lysine" evidence="5">
    <location>
        <position position="188"/>
    </location>
</feature>
<evidence type="ECO:0000256" key="1">
    <source>
        <dbReference type="ARBA" id="ARBA00001933"/>
    </source>
</evidence>
<keyword evidence="7" id="KW-0032">Aminotransferase</keyword>
<dbReference type="GO" id="GO:0019265">
    <property type="term" value="P:glycine biosynthetic process, by transamination of glyoxylate"/>
    <property type="evidence" value="ECO:0007669"/>
    <property type="project" value="TreeGrafter"/>
</dbReference>
<dbReference type="GO" id="GO:0008453">
    <property type="term" value="F:alanine-glyoxylate transaminase activity"/>
    <property type="evidence" value="ECO:0007669"/>
    <property type="project" value="TreeGrafter"/>
</dbReference>
<feature type="domain" description="Aminotransferase class V" evidence="6">
    <location>
        <begin position="22"/>
        <end position="323"/>
    </location>
</feature>
<dbReference type="KEGG" id="tai:Taci_0909"/>
<protein>
    <submittedName>
        <fullName evidence="7">Aminotransferase class V</fullName>
    </submittedName>
</protein>
<sequence length="377" mass="41283">MTRMLLTPGPVEVPHHVALEGATRMISHRSGQFSALYRELLADLCRLLEVEEPPVLFPGSGTGALDALCQNLLSPGDRVISLSCGAFGHRFREIALRRGVDVIPLDVPWGEGIGPDLVAQAIRANRDTRAVLITHNETSTGVLNPIELVTEVIPDDVLVLVDAVSSVGAVPCLPSKWRVDGLATSSQKGLMCPPGLGMVWLSPRGWERAAQVSCPTYSLDLKLYRLHRERAMETPYTPPVSLYFQLARALKDILSHPKETWWRDRRRFSRGLCAALEALGLSPLVKDPSLRSPGVTAIVGEEGLCKGIRKSLAQMGLQVASGQGDVKDRLVRIAHYTPMGWPELSMICGTVWKAMVEMGMRPEMDRVMEAALVEMEG</sequence>
<evidence type="ECO:0000259" key="6">
    <source>
        <dbReference type="Pfam" id="PF00266"/>
    </source>
</evidence>
<comment type="similarity">
    <text evidence="2">Belongs to the class-V pyridoxal-phosphate-dependent aminotransferase family.</text>
</comment>
<reference evidence="7 8" key="1">
    <citation type="journal article" date="2009" name="Stand. Genomic Sci.">
        <title>Complete genome sequence of Thermanaerovibrio acidaminovorans type strain (Su883).</title>
        <authorList>
            <person name="Chovatia M."/>
            <person name="Sikorski J."/>
            <person name="Schroder M."/>
            <person name="Lapidus A."/>
            <person name="Nolan M."/>
            <person name="Tice H."/>
            <person name="Glavina Del Rio T."/>
            <person name="Copeland A."/>
            <person name="Cheng J.F."/>
            <person name="Lucas S."/>
            <person name="Chen F."/>
            <person name="Bruce D."/>
            <person name="Goodwin L."/>
            <person name="Pitluck S."/>
            <person name="Ivanova N."/>
            <person name="Mavromatis K."/>
            <person name="Ovchinnikova G."/>
            <person name="Pati A."/>
            <person name="Chen A."/>
            <person name="Palaniappan K."/>
            <person name="Land M."/>
            <person name="Hauser L."/>
            <person name="Chang Y.J."/>
            <person name="Jeffries C.D."/>
            <person name="Chain P."/>
            <person name="Saunders E."/>
            <person name="Detter J.C."/>
            <person name="Brettin T."/>
            <person name="Rohde M."/>
            <person name="Goker M."/>
            <person name="Spring S."/>
            <person name="Bristow J."/>
            <person name="Markowitz V."/>
            <person name="Hugenholtz P."/>
            <person name="Kyrpides N.C."/>
            <person name="Klenk H.P."/>
            <person name="Eisen J.A."/>
        </authorList>
    </citation>
    <scope>NUCLEOTIDE SEQUENCE [LARGE SCALE GENOMIC DNA]</scope>
    <source>
        <strain evidence="8">ATCC 49978 / DSM 6589 / Su883</strain>
    </source>
</reference>
<dbReference type="InterPro" id="IPR015421">
    <property type="entry name" value="PyrdxlP-dep_Trfase_major"/>
</dbReference>
<dbReference type="PIRSF" id="PIRSF000524">
    <property type="entry name" value="SPT"/>
    <property type="match status" value="1"/>
</dbReference>
<dbReference type="EMBL" id="CP001818">
    <property type="protein sequence ID" value="ACZ19142.1"/>
    <property type="molecule type" value="Genomic_DNA"/>
</dbReference>
<comment type="cofactor">
    <cofactor evidence="1 5">
        <name>pyridoxal 5'-phosphate</name>
        <dbReference type="ChEBI" id="CHEBI:597326"/>
    </cofactor>
</comment>
<evidence type="ECO:0000313" key="8">
    <source>
        <dbReference type="Proteomes" id="UP000002030"/>
    </source>
</evidence>
<dbReference type="EnsemblBacteria" id="ACZ19142">
    <property type="protein sequence ID" value="ACZ19142"/>
    <property type="gene ID" value="Taci_0909"/>
</dbReference>
<dbReference type="AlphaFoldDB" id="D1BA39"/>
<keyword evidence="8" id="KW-1185">Reference proteome</keyword>
<dbReference type="PANTHER" id="PTHR21152">
    <property type="entry name" value="AMINOTRANSFERASE CLASS V"/>
    <property type="match status" value="1"/>
</dbReference>
<name>D1BA39_THEAS</name>
<dbReference type="InterPro" id="IPR015422">
    <property type="entry name" value="PyrdxlP-dep_Trfase_small"/>
</dbReference>
<gene>
    <name evidence="7" type="ordered locus">Taci_0909</name>
</gene>
<dbReference type="STRING" id="525903.Taci_0909"/>
<dbReference type="InterPro" id="IPR015424">
    <property type="entry name" value="PyrdxlP-dep_Trfase"/>
</dbReference>
<dbReference type="InterPro" id="IPR024169">
    <property type="entry name" value="SP_NH2Trfase/AEP_transaminase"/>
</dbReference>
<accession>D1BA39</accession>
<dbReference type="GO" id="GO:0004760">
    <property type="term" value="F:L-serine-pyruvate transaminase activity"/>
    <property type="evidence" value="ECO:0007669"/>
    <property type="project" value="TreeGrafter"/>
</dbReference>